<evidence type="ECO:0000313" key="2">
    <source>
        <dbReference type="Proteomes" id="UP000284706"/>
    </source>
</evidence>
<reference evidence="1 2" key="1">
    <citation type="journal article" date="2018" name="Evol. Lett.">
        <title>Horizontal gene cluster transfer increased hallucinogenic mushroom diversity.</title>
        <authorList>
            <person name="Reynolds H.T."/>
            <person name="Vijayakumar V."/>
            <person name="Gluck-Thaler E."/>
            <person name="Korotkin H.B."/>
            <person name="Matheny P.B."/>
            <person name="Slot J.C."/>
        </authorList>
    </citation>
    <scope>NUCLEOTIDE SEQUENCE [LARGE SCALE GENOMIC DNA]</scope>
    <source>
        <strain evidence="1 2">SRW20</strain>
    </source>
</reference>
<keyword evidence="2" id="KW-1185">Reference proteome</keyword>
<sequence length="201" mass="21495">MSSVSLSASDIRQIVTALRHSARDDGIEESHCSSLARTLEHALDTVYFSGTGFSRAVVSFSTGSSNARDQPPSTTSHSTFLGNMSVPDGLRNQFMETEPLQCFMTGASSGTGLSNALGPLSQNTDFAVGNSVPTSFTPLEPCFLPRILEDDLMLTNLLTSNISNGLTEGVVWPLETIDPRSLLPASSSDSRLLEQGTTYNR</sequence>
<dbReference type="AlphaFoldDB" id="A0A409YVT7"/>
<name>A0A409YVT7_9AGAR</name>
<dbReference type="Proteomes" id="UP000284706">
    <property type="component" value="Unassembled WGS sequence"/>
</dbReference>
<dbReference type="EMBL" id="NHYE01000190">
    <property type="protein sequence ID" value="PPR07089.1"/>
    <property type="molecule type" value="Genomic_DNA"/>
</dbReference>
<proteinExistence type="predicted"/>
<organism evidence="1 2">
    <name type="scientific">Gymnopilus dilepis</name>
    <dbReference type="NCBI Taxonomy" id="231916"/>
    <lineage>
        <taxon>Eukaryota</taxon>
        <taxon>Fungi</taxon>
        <taxon>Dikarya</taxon>
        <taxon>Basidiomycota</taxon>
        <taxon>Agaricomycotina</taxon>
        <taxon>Agaricomycetes</taxon>
        <taxon>Agaricomycetidae</taxon>
        <taxon>Agaricales</taxon>
        <taxon>Agaricineae</taxon>
        <taxon>Hymenogastraceae</taxon>
        <taxon>Gymnopilus</taxon>
    </lineage>
</organism>
<feature type="non-terminal residue" evidence="1">
    <location>
        <position position="201"/>
    </location>
</feature>
<accession>A0A409YVT7</accession>
<evidence type="ECO:0000313" key="1">
    <source>
        <dbReference type="EMBL" id="PPR07089.1"/>
    </source>
</evidence>
<gene>
    <name evidence="1" type="ORF">CVT26_005306</name>
</gene>
<comment type="caution">
    <text evidence="1">The sequence shown here is derived from an EMBL/GenBank/DDBJ whole genome shotgun (WGS) entry which is preliminary data.</text>
</comment>
<protein>
    <submittedName>
        <fullName evidence="1">Uncharacterized protein</fullName>
    </submittedName>
</protein>
<dbReference type="InParanoid" id="A0A409YVT7"/>